<dbReference type="PROSITE" id="PS00737">
    <property type="entry name" value="THIOLASE_2"/>
    <property type="match status" value="1"/>
</dbReference>
<dbReference type="EMBL" id="BAABRO010000002">
    <property type="protein sequence ID" value="GAA5505983.1"/>
    <property type="molecule type" value="Genomic_DNA"/>
</dbReference>
<gene>
    <name evidence="7" type="primary">thlA_3</name>
    <name evidence="7" type="ORF">Rcae01_01433</name>
</gene>
<accession>A0ABP9VP83</accession>
<dbReference type="SUPFAM" id="SSF53901">
    <property type="entry name" value="Thiolase-like"/>
    <property type="match status" value="2"/>
</dbReference>
<dbReference type="Gene3D" id="3.40.47.10">
    <property type="match status" value="1"/>
</dbReference>
<dbReference type="PROSITE" id="PS00098">
    <property type="entry name" value="THIOLASE_1"/>
    <property type="match status" value="1"/>
</dbReference>
<reference evidence="7 8" key="1">
    <citation type="submission" date="2024-02" db="EMBL/GenBank/DDBJ databases">
        <title>Rhodopirellula caenicola NBRC 110016.</title>
        <authorList>
            <person name="Ichikawa N."/>
            <person name="Katano-Makiyama Y."/>
            <person name="Hidaka K."/>
        </authorList>
    </citation>
    <scope>NUCLEOTIDE SEQUENCE [LARGE SCALE GENOMIC DNA]</scope>
    <source>
        <strain evidence="7 8">NBRC 110016</strain>
    </source>
</reference>
<evidence type="ECO:0000256" key="3">
    <source>
        <dbReference type="ARBA" id="ARBA00023315"/>
    </source>
</evidence>
<dbReference type="Pfam" id="PF02803">
    <property type="entry name" value="Thiolase_C"/>
    <property type="match status" value="1"/>
</dbReference>
<dbReference type="InterPro" id="IPR020617">
    <property type="entry name" value="Thiolase_C"/>
</dbReference>
<evidence type="ECO:0000256" key="1">
    <source>
        <dbReference type="ARBA" id="ARBA00010982"/>
    </source>
</evidence>
<keyword evidence="8" id="KW-1185">Reference proteome</keyword>
<feature type="domain" description="Thiolase C-terminal" evidence="6">
    <location>
        <begin position="288"/>
        <end position="424"/>
    </location>
</feature>
<dbReference type="Pfam" id="PF00108">
    <property type="entry name" value="Thiolase_N"/>
    <property type="match status" value="1"/>
</dbReference>
<evidence type="ECO:0000259" key="6">
    <source>
        <dbReference type="Pfam" id="PF02803"/>
    </source>
</evidence>
<dbReference type="PIRSF" id="PIRSF000429">
    <property type="entry name" value="Ac-CoA_Ac_transf"/>
    <property type="match status" value="1"/>
</dbReference>
<dbReference type="CDD" id="cd00751">
    <property type="entry name" value="thiolase"/>
    <property type="match status" value="1"/>
</dbReference>
<name>A0ABP9VP83_9BACT</name>
<dbReference type="InterPro" id="IPR016039">
    <property type="entry name" value="Thiolase-like"/>
</dbReference>
<dbReference type="RefSeq" id="WP_345682957.1">
    <property type="nucleotide sequence ID" value="NZ_BAABRO010000002.1"/>
</dbReference>
<evidence type="ECO:0000256" key="2">
    <source>
        <dbReference type="ARBA" id="ARBA00022679"/>
    </source>
</evidence>
<keyword evidence="3 4" id="KW-0012">Acyltransferase</keyword>
<dbReference type="InterPro" id="IPR020615">
    <property type="entry name" value="Thiolase_acyl_enz_int_AS"/>
</dbReference>
<keyword evidence="2 4" id="KW-0808">Transferase</keyword>
<dbReference type="InterPro" id="IPR020610">
    <property type="entry name" value="Thiolase_AS"/>
</dbReference>
<sequence>MMEPIAIVSGVRTPFAKAFGKLADVSAVELGRIVVTEALQRCELTPDAVDEVIIGNVAGPADSANVARVIALKSGVPVDRIAHTVNRNCASGMESILQGCSILRSGRAKTIVAGGTESMSQIPLLYSRKATEAWMRVARAKTLTQRIAAFAAFRPKHFKPVAGVELGLTDPVSGLNMGETAEVLAHDFAITRAQQDEFALASHHKAAAAQEKCFLSGEIVEVPLSRGKPMDKDNCIRQGQTLEQLAKLKPIFKRDGSVTAGNSCPLTDGAAAVVLSAIKDLDRFSRPPLGYITAAAIAGCDPKRMGLGPVYATAKLLEETGMSLSDFELIEINEAFAAQVIGCDRAMQSKSFAEKELSRSTAIGQMNPDIVNIHGGAIALGHPVGTTGTRLILTMLRALRASGKRRGLATLCVGGGQGVAIALETELET</sequence>
<comment type="similarity">
    <text evidence="1 4">Belongs to the thiolase-like superfamily. Thiolase family.</text>
</comment>
<dbReference type="Proteomes" id="UP001416858">
    <property type="component" value="Unassembled WGS sequence"/>
</dbReference>
<feature type="domain" description="Thiolase N-terminal" evidence="5">
    <location>
        <begin position="5"/>
        <end position="276"/>
    </location>
</feature>
<organism evidence="7 8">
    <name type="scientific">Novipirellula caenicola</name>
    <dbReference type="NCBI Taxonomy" id="1536901"/>
    <lineage>
        <taxon>Bacteria</taxon>
        <taxon>Pseudomonadati</taxon>
        <taxon>Planctomycetota</taxon>
        <taxon>Planctomycetia</taxon>
        <taxon>Pirellulales</taxon>
        <taxon>Pirellulaceae</taxon>
        <taxon>Novipirellula</taxon>
    </lineage>
</organism>
<evidence type="ECO:0000313" key="8">
    <source>
        <dbReference type="Proteomes" id="UP001416858"/>
    </source>
</evidence>
<dbReference type="PANTHER" id="PTHR18919:SF151">
    <property type="entry name" value="BLR2427 PROTEIN"/>
    <property type="match status" value="1"/>
</dbReference>
<dbReference type="PANTHER" id="PTHR18919">
    <property type="entry name" value="ACETYL-COA C-ACYLTRANSFERASE"/>
    <property type="match status" value="1"/>
</dbReference>
<dbReference type="InterPro" id="IPR020616">
    <property type="entry name" value="Thiolase_N"/>
</dbReference>
<evidence type="ECO:0000259" key="5">
    <source>
        <dbReference type="Pfam" id="PF00108"/>
    </source>
</evidence>
<dbReference type="NCBIfam" id="TIGR01930">
    <property type="entry name" value="AcCoA-C-Actrans"/>
    <property type="match status" value="1"/>
</dbReference>
<dbReference type="PROSITE" id="PS00099">
    <property type="entry name" value="THIOLASE_3"/>
    <property type="match status" value="1"/>
</dbReference>
<evidence type="ECO:0000313" key="7">
    <source>
        <dbReference type="EMBL" id="GAA5505983.1"/>
    </source>
</evidence>
<comment type="caution">
    <text evidence="7">The sequence shown here is derived from an EMBL/GenBank/DDBJ whole genome shotgun (WGS) entry which is preliminary data.</text>
</comment>
<dbReference type="InterPro" id="IPR020613">
    <property type="entry name" value="Thiolase_CS"/>
</dbReference>
<dbReference type="InterPro" id="IPR002155">
    <property type="entry name" value="Thiolase"/>
</dbReference>
<proteinExistence type="inferred from homology"/>
<evidence type="ECO:0000256" key="4">
    <source>
        <dbReference type="RuleBase" id="RU003557"/>
    </source>
</evidence>
<protein>
    <submittedName>
        <fullName evidence="7">Acetyl-CoA acetyltransferase</fullName>
    </submittedName>
</protein>